<dbReference type="GO" id="GO:0005737">
    <property type="term" value="C:cytoplasm"/>
    <property type="evidence" value="ECO:0007669"/>
    <property type="project" value="TreeGrafter"/>
</dbReference>
<gene>
    <name evidence="4" type="ORF">R6Y96_06915</name>
</gene>
<evidence type="ECO:0000256" key="2">
    <source>
        <dbReference type="ARBA" id="ARBA00022679"/>
    </source>
</evidence>
<keyword evidence="5" id="KW-1185">Reference proteome</keyword>
<dbReference type="GO" id="GO:0106335">
    <property type="term" value="F:tRNA (5-carboxymethyluridine(34)-5-O)-methyltransferase activity"/>
    <property type="evidence" value="ECO:0007669"/>
    <property type="project" value="TreeGrafter"/>
</dbReference>
<dbReference type="EMBL" id="CP137642">
    <property type="protein sequence ID" value="WOX57040.1"/>
    <property type="molecule type" value="Genomic_DNA"/>
</dbReference>
<dbReference type="SUPFAM" id="SSF53335">
    <property type="entry name" value="S-adenosyl-L-methionine-dependent methyltransferases"/>
    <property type="match status" value="1"/>
</dbReference>
<dbReference type="GO" id="GO:0000049">
    <property type="term" value="F:tRNA binding"/>
    <property type="evidence" value="ECO:0007669"/>
    <property type="project" value="TreeGrafter"/>
</dbReference>
<dbReference type="PANTHER" id="PTHR13069">
    <property type="entry name" value="ALKYLATED DNA REPAIR PROTEIN ALKB HOMOLOG 8"/>
    <property type="match status" value="1"/>
</dbReference>
<protein>
    <submittedName>
        <fullName evidence="4">Class I SAM-dependent methyltransferase</fullName>
    </submittedName>
</protein>
<organism evidence="4 5">
    <name type="scientific">Methanoculleus receptaculi</name>
    <dbReference type="NCBI Taxonomy" id="394967"/>
    <lineage>
        <taxon>Archaea</taxon>
        <taxon>Methanobacteriati</taxon>
        <taxon>Methanobacteriota</taxon>
        <taxon>Stenosarchaea group</taxon>
        <taxon>Methanomicrobia</taxon>
        <taxon>Methanomicrobiales</taxon>
        <taxon>Methanomicrobiaceae</taxon>
        <taxon>Methanoculleus</taxon>
    </lineage>
</organism>
<sequence>MNEIDRGAELWDRIWSKNQITSDYSIRYLDFMRGIEQSLPARSTVCEAGCGTGQTLQIFSPRHRTIGLDISANALCIAKNNCDTPLQGDIFQIPIRSETCDLVYNSGVIEHFPYPANVRALSEMARITRRGGQIIVIVPNTLCLWYKLGKEVAYRFNRFEFGYEEDYSPGRLKRTFEEAGINVTGCFGLQATPVLATNEREFIPFPIRRKLARIERFLPFKEYYSYAVGIVGCKE</sequence>
<dbReference type="GO" id="GO:0030488">
    <property type="term" value="P:tRNA methylation"/>
    <property type="evidence" value="ECO:0007669"/>
    <property type="project" value="TreeGrafter"/>
</dbReference>
<accession>A0AAX4FTB7</accession>
<name>A0AAX4FTB7_9EURY</name>
<dbReference type="AlphaFoldDB" id="A0AAX4FTB7"/>
<dbReference type="GeneID" id="85732874"/>
<dbReference type="KEGG" id="mrc:R6Y96_06915"/>
<dbReference type="Proteomes" id="UP001305652">
    <property type="component" value="Chromosome"/>
</dbReference>
<reference evidence="4 5" key="1">
    <citation type="submission" date="2023-10" db="EMBL/GenBank/DDBJ databases">
        <title>The complete genome sequence of Methanoculleus receptaculi DSM 18860.</title>
        <authorList>
            <person name="Lai S.-J."/>
            <person name="You Y.-T."/>
            <person name="Chen S.-C."/>
        </authorList>
    </citation>
    <scope>NUCLEOTIDE SEQUENCE [LARGE SCALE GENOMIC DNA]</scope>
    <source>
        <strain evidence="4 5">DSM 18860</strain>
    </source>
</reference>
<dbReference type="InterPro" id="IPR029063">
    <property type="entry name" value="SAM-dependent_MTases_sf"/>
</dbReference>
<evidence type="ECO:0000256" key="1">
    <source>
        <dbReference type="ARBA" id="ARBA00022603"/>
    </source>
</evidence>
<dbReference type="CDD" id="cd02440">
    <property type="entry name" value="AdoMet_MTases"/>
    <property type="match status" value="1"/>
</dbReference>
<dbReference type="Pfam" id="PF08241">
    <property type="entry name" value="Methyltransf_11"/>
    <property type="match status" value="1"/>
</dbReference>
<dbReference type="RefSeq" id="WP_318620525.1">
    <property type="nucleotide sequence ID" value="NZ_CP137642.1"/>
</dbReference>
<keyword evidence="2" id="KW-0808">Transferase</keyword>
<dbReference type="Gene3D" id="3.40.50.150">
    <property type="entry name" value="Vaccinia Virus protein VP39"/>
    <property type="match status" value="1"/>
</dbReference>
<evidence type="ECO:0000313" key="4">
    <source>
        <dbReference type="EMBL" id="WOX57040.1"/>
    </source>
</evidence>
<dbReference type="GO" id="GO:0008757">
    <property type="term" value="F:S-adenosylmethionine-dependent methyltransferase activity"/>
    <property type="evidence" value="ECO:0007669"/>
    <property type="project" value="InterPro"/>
</dbReference>
<feature type="domain" description="Methyltransferase type 11" evidence="3">
    <location>
        <begin position="47"/>
        <end position="136"/>
    </location>
</feature>
<keyword evidence="1 4" id="KW-0489">Methyltransferase</keyword>
<dbReference type="InterPro" id="IPR051422">
    <property type="entry name" value="AlkB_tRNA_MeTrf/Diox"/>
</dbReference>
<dbReference type="PANTHER" id="PTHR13069:SF21">
    <property type="entry name" value="ALKYLATED DNA REPAIR PROTEIN ALKB HOMOLOG 8"/>
    <property type="match status" value="1"/>
</dbReference>
<evidence type="ECO:0000259" key="3">
    <source>
        <dbReference type="Pfam" id="PF08241"/>
    </source>
</evidence>
<proteinExistence type="predicted"/>
<evidence type="ECO:0000313" key="5">
    <source>
        <dbReference type="Proteomes" id="UP001305652"/>
    </source>
</evidence>
<dbReference type="InterPro" id="IPR013216">
    <property type="entry name" value="Methyltransf_11"/>
</dbReference>
<dbReference type="GO" id="GO:0002098">
    <property type="term" value="P:tRNA wobble uridine modification"/>
    <property type="evidence" value="ECO:0007669"/>
    <property type="project" value="TreeGrafter"/>
</dbReference>